<evidence type="ECO:0000259" key="3">
    <source>
        <dbReference type="Pfam" id="PF04101"/>
    </source>
</evidence>
<dbReference type="PANTHER" id="PTHR21015">
    <property type="entry name" value="UDP-N-ACETYLGLUCOSAMINE--N-ACETYLMURAMYL-(PENTAPEPTIDE) PYROPHOSPHORYL-UNDECAPRENOL N-ACETYLGLUCOSAMINE TRANSFERASE 1"/>
    <property type="match status" value="1"/>
</dbReference>
<dbReference type="AlphaFoldDB" id="A0A6F8PM16"/>
<evidence type="ECO:0000256" key="2">
    <source>
        <dbReference type="PIRSR" id="PIRSR620023-2"/>
    </source>
</evidence>
<dbReference type="Pfam" id="PF04101">
    <property type="entry name" value="Glyco_tran_28_C"/>
    <property type="match status" value="1"/>
</dbReference>
<reference evidence="5" key="1">
    <citation type="submission" date="2019-11" db="EMBL/GenBank/DDBJ databases">
        <title>Isolation and characterization of two novel species in the genus Thiomicrorhabdus.</title>
        <authorList>
            <person name="Mochizuki J."/>
            <person name="Kojima H."/>
            <person name="Fukui M."/>
        </authorList>
    </citation>
    <scope>NUCLEOTIDE SEQUENCE [LARGE SCALE GENOMIC DNA]</scope>
    <source>
        <strain evidence="5">AkT22</strain>
    </source>
</reference>
<accession>A0A6F8PM16</accession>
<dbReference type="EMBL" id="AP021888">
    <property type="protein sequence ID" value="BBP43087.1"/>
    <property type="molecule type" value="Genomic_DNA"/>
</dbReference>
<dbReference type="KEGG" id="tzo:THMIRHAT_08330"/>
<sequence>MMKVVIRVDASITIGTGHVMRCLALAAGLRLKGANVVFICRNHPSNLISMLRDKSWPVHMLDSQQNDQLASAKQTNSVLKHDKWLGVSQMQDAIECKHILKTIKPDWLIVDHYAIDQAWQMELQPYYKKLMVIDDLGDRQHLCDLLLDQNYGSTQVKYQNCVPDYCKAITGPRYALLRTEFAEWRDISLRRRSKCTQLKSLLVTMGGVDADNLTGQILKQLKSLSLKTVEEIVVIAGVHLETVKKQAVSMPIKTIVKTHVSNMAELMSKADLAIGAAGGTTWERACLGLPSIQLVIAFNQRDVAEQLEQAGVVKTADNPKDILSLIVHSEDWMLSVSQKSALLCDGLGVDRVIEQLLNLNK</sequence>
<feature type="active site" description="Proton acceptor" evidence="1">
    <location>
        <position position="18"/>
    </location>
</feature>
<keyword evidence="4" id="KW-0378">Hydrolase</keyword>
<feature type="binding site" evidence="2">
    <location>
        <position position="283"/>
    </location>
    <ligand>
        <name>substrate</name>
    </ligand>
</feature>
<dbReference type="PANTHER" id="PTHR21015:SF22">
    <property type="entry name" value="GLYCOSYLTRANSFERASE"/>
    <property type="match status" value="1"/>
</dbReference>
<feature type="binding site" evidence="2">
    <location>
        <position position="178"/>
    </location>
    <ligand>
        <name>substrate</name>
    </ligand>
</feature>
<dbReference type="InterPro" id="IPR007235">
    <property type="entry name" value="Glyco_trans_28_C"/>
</dbReference>
<dbReference type="Gene3D" id="3.40.50.11190">
    <property type="match status" value="1"/>
</dbReference>
<evidence type="ECO:0000313" key="5">
    <source>
        <dbReference type="Proteomes" id="UP000501466"/>
    </source>
</evidence>
<dbReference type="GO" id="GO:0016787">
    <property type="term" value="F:hydrolase activity"/>
    <property type="evidence" value="ECO:0007669"/>
    <property type="project" value="UniProtKB-KW"/>
</dbReference>
<proteinExistence type="predicted"/>
<dbReference type="Gene3D" id="3.40.50.2000">
    <property type="entry name" value="Glycogen Phosphorylase B"/>
    <property type="match status" value="1"/>
</dbReference>
<keyword evidence="5" id="KW-1185">Reference proteome</keyword>
<dbReference type="RefSeq" id="WP_173290919.1">
    <property type="nucleotide sequence ID" value="NZ_AP021888.1"/>
</dbReference>
<dbReference type="Proteomes" id="UP000501466">
    <property type="component" value="Chromosome"/>
</dbReference>
<gene>
    <name evidence="4" type="primary">rkpO</name>
    <name evidence="4" type="ORF">THMIRHAT_08330</name>
</gene>
<dbReference type="GO" id="GO:0016758">
    <property type="term" value="F:hexosyltransferase activity"/>
    <property type="evidence" value="ECO:0007669"/>
    <property type="project" value="InterPro"/>
</dbReference>
<organism evidence="4 5">
    <name type="scientific">Thiosulfativibrio zosterae</name>
    <dbReference type="NCBI Taxonomy" id="2675053"/>
    <lineage>
        <taxon>Bacteria</taxon>
        <taxon>Pseudomonadati</taxon>
        <taxon>Pseudomonadota</taxon>
        <taxon>Gammaproteobacteria</taxon>
        <taxon>Thiotrichales</taxon>
        <taxon>Piscirickettsiaceae</taxon>
        <taxon>Thiosulfativibrio</taxon>
    </lineage>
</organism>
<dbReference type="SUPFAM" id="SSF53756">
    <property type="entry name" value="UDP-Glycosyltransferase/glycogen phosphorylase"/>
    <property type="match status" value="1"/>
</dbReference>
<name>A0A6F8PM16_9GAMM</name>
<dbReference type="InterPro" id="IPR020023">
    <property type="entry name" value="PseG"/>
</dbReference>
<feature type="domain" description="Glycosyl transferase family 28 C-terminal" evidence="3">
    <location>
        <begin position="201"/>
        <end position="312"/>
    </location>
</feature>
<evidence type="ECO:0000256" key="1">
    <source>
        <dbReference type="PIRSR" id="PIRSR620023-1"/>
    </source>
</evidence>
<protein>
    <submittedName>
        <fullName evidence="4">UDP-2,4-diacetamido-2,4,6-trideoxy-beta-L-altropy ranose hydrolase</fullName>
    </submittedName>
</protein>
<dbReference type="NCBIfam" id="TIGR03590">
    <property type="entry name" value="PseG"/>
    <property type="match status" value="1"/>
</dbReference>
<evidence type="ECO:0000313" key="4">
    <source>
        <dbReference type="EMBL" id="BBP43087.1"/>
    </source>
</evidence>